<dbReference type="Proteomes" id="UP001500957">
    <property type="component" value="Unassembled WGS sequence"/>
</dbReference>
<feature type="region of interest" description="Disordered" evidence="1">
    <location>
        <begin position="1"/>
        <end position="75"/>
    </location>
</feature>
<feature type="compositionally biased region" description="Basic and acidic residues" evidence="1">
    <location>
        <begin position="40"/>
        <end position="63"/>
    </location>
</feature>
<sequence length="220" mass="23972">MHDFHNGRTYGHPGRRYRAEDPSERGYGRRGGGRGGMSPRGRDGDFERGEPRGRRGGRPDLGHPHFRGHRGRAQRGDVRAAVLRLLAEHSMHGYQMMNAIAERTGGSWRVSPGAIYPTIAQLEDEGLVRTEAEGGRKLVVLTDAGRTYVEDETTAPADPFAAMTDEKGTGLRDVFEGLAVASKTLGRTGTPTQIAAAREVLEKARRDLYLILADDPGAKG</sequence>
<dbReference type="Pfam" id="PF03551">
    <property type="entry name" value="PadR"/>
    <property type="match status" value="1"/>
</dbReference>
<dbReference type="RefSeq" id="WP_344608880.1">
    <property type="nucleotide sequence ID" value="NZ_BAAAHE010000048.1"/>
</dbReference>
<protein>
    <recommendedName>
        <fullName evidence="2">Transcription regulator PadR N-terminal domain-containing protein</fullName>
    </recommendedName>
</protein>
<proteinExistence type="predicted"/>
<name>A0ABN1HAE0_9ACTN</name>
<dbReference type="EMBL" id="BAAAHE010000048">
    <property type="protein sequence ID" value="GAA0635149.1"/>
    <property type="molecule type" value="Genomic_DNA"/>
</dbReference>
<gene>
    <name evidence="3" type="ORF">GCM10009547_44130</name>
</gene>
<evidence type="ECO:0000313" key="3">
    <source>
        <dbReference type="EMBL" id="GAA0635149.1"/>
    </source>
</evidence>
<feature type="domain" description="Transcription regulator PadR N-terminal" evidence="2">
    <location>
        <begin position="82"/>
        <end position="150"/>
    </location>
</feature>
<evidence type="ECO:0000256" key="1">
    <source>
        <dbReference type="SAM" id="MobiDB-lite"/>
    </source>
</evidence>
<dbReference type="InterPro" id="IPR005149">
    <property type="entry name" value="Tscrpt_reg_PadR_N"/>
</dbReference>
<keyword evidence="4" id="KW-1185">Reference proteome</keyword>
<dbReference type="PANTHER" id="PTHR43252">
    <property type="entry name" value="TRANSCRIPTIONAL REGULATOR YQJI"/>
    <property type="match status" value="1"/>
</dbReference>
<dbReference type="InterPro" id="IPR011991">
    <property type="entry name" value="ArsR-like_HTH"/>
</dbReference>
<organism evidence="3 4">
    <name type="scientific">Sporichthya brevicatena</name>
    <dbReference type="NCBI Taxonomy" id="171442"/>
    <lineage>
        <taxon>Bacteria</taxon>
        <taxon>Bacillati</taxon>
        <taxon>Actinomycetota</taxon>
        <taxon>Actinomycetes</taxon>
        <taxon>Sporichthyales</taxon>
        <taxon>Sporichthyaceae</taxon>
        <taxon>Sporichthya</taxon>
    </lineage>
</organism>
<comment type="caution">
    <text evidence="3">The sequence shown here is derived from an EMBL/GenBank/DDBJ whole genome shotgun (WGS) entry which is preliminary data.</text>
</comment>
<evidence type="ECO:0000259" key="2">
    <source>
        <dbReference type="Pfam" id="PF03551"/>
    </source>
</evidence>
<accession>A0ABN1HAE0</accession>
<dbReference type="CDD" id="cd00090">
    <property type="entry name" value="HTH_ARSR"/>
    <property type="match status" value="1"/>
</dbReference>
<dbReference type="PANTHER" id="PTHR43252:SF2">
    <property type="entry name" value="TRANSCRIPTION REGULATOR, PADR-LIKE FAMILY"/>
    <property type="match status" value="1"/>
</dbReference>
<dbReference type="InterPro" id="IPR036388">
    <property type="entry name" value="WH-like_DNA-bd_sf"/>
</dbReference>
<dbReference type="SUPFAM" id="SSF46785">
    <property type="entry name" value="Winged helix' DNA-binding domain"/>
    <property type="match status" value="1"/>
</dbReference>
<feature type="compositionally biased region" description="Gly residues" evidence="1">
    <location>
        <begin position="29"/>
        <end position="38"/>
    </location>
</feature>
<feature type="compositionally biased region" description="Basic and acidic residues" evidence="1">
    <location>
        <begin position="17"/>
        <end position="27"/>
    </location>
</feature>
<dbReference type="Gene3D" id="1.10.10.10">
    <property type="entry name" value="Winged helix-like DNA-binding domain superfamily/Winged helix DNA-binding domain"/>
    <property type="match status" value="1"/>
</dbReference>
<reference evidence="3 4" key="1">
    <citation type="journal article" date="2019" name="Int. J. Syst. Evol. Microbiol.">
        <title>The Global Catalogue of Microorganisms (GCM) 10K type strain sequencing project: providing services to taxonomists for standard genome sequencing and annotation.</title>
        <authorList>
            <consortium name="The Broad Institute Genomics Platform"/>
            <consortium name="The Broad Institute Genome Sequencing Center for Infectious Disease"/>
            <person name="Wu L."/>
            <person name="Ma J."/>
        </authorList>
    </citation>
    <scope>NUCLEOTIDE SEQUENCE [LARGE SCALE GENOMIC DNA]</scope>
    <source>
        <strain evidence="3 4">JCM 10671</strain>
    </source>
</reference>
<dbReference type="InterPro" id="IPR036390">
    <property type="entry name" value="WH_DNA-bd_sf"/>
</dbReference>
<evidence type="ECO:0000313" key="4">
    <source>
        <dbReference type="Proteomes" id="UP001500957"/>
    </source>
</evidence>
<feature type="compositionally biased region" description="Basic residues" evidence="1">
    <location>
        <begin position="64"/>
        <end position="73"/>
    </location>
</feature>